<dbReference type="Proteomes" id="UP001360953">
    <property type="component" value="Unassembled WGS sequence"/>
</dbReference>
<reference evidence="1 2" key="1">
    <citation type="submission" date="2024-04" db="EMBL/GenBank/DDBJ databases">
        <title>Phyllosticta paracitricarpa is synonymous to the EU quarantine fungus P. citricarpa based on phylogenomic analyses.</title>
        <authorList>
            <consortium name="Lawrence Berkeley National Laboratory"/>
            <person name="Van ingen-buijs V.A."/>
            <person name="Van westerhoven A.C."/>
            <person name="Haridas S."/>
            <person name="Skiadas P."/>
            <person name="Martin F."/>
            <person name="Groenewald J.Z."/>
            <person name="Crous P.W."/>
            <person name="Seidl M.F."/>
        </authorList>
    </citation>
    <scope>NUCLEOTIDE SEQUENCE [LARGE SCALE GENOMIC DNA]</scope>
    <source>
        <strain evidence="1 2">CPC 17464</strain>
    </source>
</reference>
<dbReference type="EMBL" id="JBBPEH010000004">
    <property type="protein sequence ID" value="KAK7539533.1"/>
    <property type="molecule type" value="Genomic_DNA"/>
</dbReference>
<accession>A0ABR1LWH8</accession>
<sequence length="223" mass="23830">LQLIEEVQLGVGNLRQVSIQPRNLIDRLQLILEVLVSVRGTGRASALVPLPLLFFFSTIGQARRRGEAGALQLAPNRPWMRWATAAARSCPFIARAIHGVSGLGNIASGGGGGLTRLRNDSGAIVVDRAAAAASNAALRCLSLLLAGLRALLSDMRQDELLCARRPALQRQPAIAADGALHRVVDHAQSAVFTEAARTRRHPGARGRVALVSFFTFHAVGMVW</sequence>
<dbReference type="GeneID" id="92036857"/>
<protein>
    <submittedName>
        <fullName evidence="1">Uncharacterized protein</fullName>
    </submittedName>
</protein>
<feature type="non-terminal residue" evidence="1">
    <location>
        <position position="1"/>
    </location>
</feature>
<name>A0ABR1LWH8_9PEZI</name>
<comment type="caution">
    <text evidence="1">The sequence shown here is derived from an EMBL/GenBank/DDBJ whole genome shotgun (WGS) entry which is preliminary data.</text>
</comment>
<evidence type="ECO:0000313" key="1">
    <source>
        <dbReference type="EMBL" id="KAK7539533.1"/>
    </source>
</evidence>
<evidence type="ECO:0000313" key="2">
    <source>
        <dbReference type="Proteomes" id="UP001360953"/>
    </source>
</evidence>
<organism evidence="1 2">
    <name type="scientific">Phyllosticta citribraziliensis</name>
    <dbReference type="NCBI Taxonomy" id="989973"/>
    <lineage>
        <taxon>Eukaryota</taxon>
        <taxon>Fungi</taxon>
        <taxon>Dikarya</taxon>
        <taxon>Ascomycota</taxon>
        <taxon>Pezizomycotina</taxon>
        <taxon>Dothideomycetes</taxon>
        <taxon>Dothideomycetes incertae sedis</taxon>
        <taxon>Botryosphaeriales</taxon>
        <taxon>Phyllostictaceae</taxon>
        <taxon>Phyllosticta</taxon>
    </lineage>
</organism>
<proteinExistence type="predicted"/>
<keyword evidence="2" id="KW-1185">Reference proteome</keyword>
<gene>
    <name evidence="1" type="ORF">J3D65DRAFT_693075</name>
</gene>
<dbReference type="RefSeq" id="XP_066656804.1">
    <property type="nucleotide sequence ID" value="XM_066803951.1"/>
</dbReference>